<evidence type="ECO:0000256" key="1">
    <source>
        <dbReference type="SAM" id="Coils"/>
    </source>
</evidence>
<feature type="compositionally biased region" description="Basic and acidic residues" evidence="2">
    <location>
        <begin position="11"/>
        <end position="22"/>
    </location>
</feature>
<name>A0A2G5TYY0_9PELO</name>
<evidence type="ECO:0000259" key="3">
    <source>
        <dbReference type="PROSITE" id="PS50033"/>
    </source>
</evidence>
<dbReference type="PANTHER" id="PTHR23153:SF38">
    <property type="entry name" value="UBX DOMAIN-CONTAINING PROTEIN 6"/>
    <property type="match status" value="1"/>
</dbReference>
<protein>
    <recommendedName>
        <fullName evidence="3">UBX domain-containing protein</fullName>
    </recommendedName>
</protein>
<sequence length="422" mass="48062">MNKFKKFLAKKRTENHFKHSGEGQKLSESSGASSSTSRVVDRDVQAEAALRRLQKTEPQQDASKKRIQMMAKKQLEEERRQMEELKITEDSRPPEPQELDHSQVISSILYYSELLGEEHARTKPELLEDIKTFLSEQIAEAEDESDKVIAAVLMLYSLNQRETKEKAIETICKLCQNILEHPGEEKYKTIRLTNEAILTRVINPVGGRAFLEAVGFTERTNSEGVPQMVFDRETDFHLIEALEALRNGQAVPIKVSRNLEVFKLKPGQEVKAPKVPDAFYNLSAAEIKAEQKNKSKEVERMLTLRTKEMRQRDEKSSNNKYKYTAIRVRLPGNLAVQGVFNVFEPFSAVREFVASVLSDAVAASEFRLYDRIKQHVDDESVALVELGLVPSAYLHLTFMDNIDESTVILAENHLARIQALED</sequence>
<dbReference type="Pfam" id="PF09409">
    <property type="entry name" value="PUB"/>
    <property type="match status" value="1"/>
</dbReference>
<dbReference type="InterPro" id="IPR036339">
    <property type="entry name" value="PUB-like_dom_sf"/>
</dbReference>
<keyword evidence="5" id="KW-1185">Reference proteome</keyword>
<dbReference type="GO" id="GO:0005737">
    <property type="term" value="C:cytoplasm"/>
    <property type="evidence" value="ECO:0007669"/>
    <property type="project" value="TreeGrafter"/>
</dbReference>
<dbReference type="PANTHER" id="PTHR23153">
    <property type="entry name" value="UBX-RELATED"/>
    <property type="match status" value="1"/>
</dbReference>
<gene>
    <name evidence="4" type="primary">Cni-ubxn-6</name>
    <name evidence="4" type="synonym">Cnig_chr_IV.g12812</name>
    <name evidence="4" type="ORF">B9Z55_012812</name>
</gene>
<accession>A0A2G5TYY0</accession>
<feature type="region of interest" description="Disordered" evidence="2">
    <location>
        <begin position="1"/>
        <end position="42"/>
    </location>
</feature>
<dbReference type="OrthoDB" id="49605at2759"/>
<dbReference type="AlphaFoldDB" id="A0A2G5TYY0"/>
<organism evidence="4 5">
    <name type="scientific">Caenorhabditis nigoni</name>
    <dbReference type="NCBI Taxonomy" id="1611254"/>
    <lineage>
        <taxon>Eukaryota</taxon>
        <taxon>Metazoa</taxon>
        <taxon>Ecdysozoa</taxon>
        <taxon>Nematoda</taxon>
        <taxon>Chromadorea</taxon>
        <taxon>Rhabditida</taxon>
        <taxon>Rhabditina</taxon>
        <taxon>Rhabditomorpha</taxon>
        <taxon>Rhabditoidea</taxon>
        <taxon>Rhabditidae</taxon>
        <taxon>Peloderinae</taxon>
        <taxon>Caenorhabditis</taxon>
    </lineage>
</organism>
<dbReference type="Gene3D" id="3.10.20.90">
    <property type="entry name" value="Phosphatidylinositol 3-kinase Catalytic Subunit, Chain A, domain 1"/>
    <property type="match status" value="1"/>
</dbReference>
<dbReference type="Proteomes" id="UP000230233">
    <property type="component" value="Chromosome IV"/>
</dbReference>
<dbReference type="EMBL" id="PDUG01000004">
    <property type="protein sequence ID" value="PIC32502.1"/>
    <property type="molecule type" value="Genomic_DNA"/>
</dbReference>
<evidence type="ECO:0000313" key="5">
    <source>
        <dbReference type="Proteomes" id="UP000230233"/>
    </source>
</evidence>
<dbReference type="InterPro" id="IPR029071">
    <property type="entry name" value="Ubiquitin-like_domsf"/>
</dbReference>
<dbReference type="SUPFAM" id="SSF143503">
    <property type="entry name" value="PUG domain-like"/>
    <property type="match status" value="1"/>
</dbReference>
<comment type="caution">
    <text evidence="4">The sequence shown here is derived from an EMBL/GenBank/DDBJ whole genome shotgun (WGS) entry which is preliminary data.</text>
</comment>
<feature type="compositionally biased region" description="Low complexity" evidence="2">
    <location>
        <begin position="27"/>
        <end position="38"/>
    </location>
</feature>
<feature type="coiled-coil region" evidence="1">
    <location>
        <begin position="65"/>
        <end position="92"/>
    </location>
</feature>
<dbReference type="Gene3D" id="1.20.58.2190">
    <property type="match status" value="1"/>
</dbReference>
<feature type="domain" description="UBX" evidence="3">
    <location>
        <begin position="319"/>
        <end position="396"/>
    </location>
</feature>
<dbReference type="SUPFAM" id="SSF54236">
    <property type="entry name" value="Ubiquitin-like"/>
    <property type="match status" value="1"/>
</dbReference>
<proteinExistence type="predicted"/>
<feature type="compositionally biased region" description="Basic residues" evidence="2">
    <location>
        <begin position="1"/>
        <end position="10"/>
    </location>
</feature>
<dbReference type="InterPro" id="IPR018997">
    <property type="entry name" value="PUB_domain"/>
</dbReference>
<evidence type="ECO:0000313" key="4">
    <source>
        <dbReference type="EMBL" id="PIC32502.1"/>
    </source>
</evidence>
<keyword evidence="1" id="KW-0175">Coiled coil</keyword>
<dbReference type="STRING" id="1611254.A0A2G5TYY0"/>
<dbReference type="PROSITE" id="PS50033">
    <property type="entry name" value="UBX"/>
    <property type="match status" value="1"/>
</dbReference>
<reference evidence="4" key="1">
    <citation type="journal article" date="2018" name="Science">
        <title>Rapid genome shrinkage in a self-fertile nematode reveals sperm competition proteins.</title>
        <authorList>
            <person name="Yin D."/>
            <person name="Schwarz E.M."/>
            <person name="Thomas C.G."/>
            <person name="Felde R.L."/>
            <person name="Korf I.F."/>
            <person name="Cutter A.D."/>
            <person name="Schartner C.M."/>
            <person name="Ralston E.J."/>
            <person name="Meyer B.J."/>
            <person name="Haag E.S."/>
        </authorList>
    </citation>
    <scope>NUCLEOTIDE SEQUENCE</scope>
    <source>
        <strain evidence="4">JU1422</strain>
    </source>
</reference>
<dbReference type="InterPro" id="IPR001012">
    <property type="entry name" value="UBX_dom"/>
</dbReference>
<evidence type="ECO:0000256" key="2">
    <source>
        <dbReference type="SAM" id="MobiDB-lite"/>
    </source>
</evidence>
<dbReference type="SMART" id="SM00580">
    <property type="entry name" value="PUG"/>
    <property type="match status" value="1"/>
</dbReference>